<dbReference type="EC" id="2.5.1.75" evidence="3"/>
<comment type="similarity">
    <text evidence="2">Belongs to the IPP transferase family.</text>
</comment>
<dbReference type="NCBIfam" id="TIGR00174">
    <property type="entry name" value="miaA"/>
    <property type="match status" value="1"/>
</dbReference>
<evidence type="ECO:0000256" key="6">
    <source>
        <dbReference type="ARBA" id="ARBA00022741"/>
    </source>
</evidence>
<proteinExistence type="inferred from homology"/>
<evidence type="ECO:0000256" key="3">
    <source>
        <dbReference type="ARBA" id="ARBA00012665"/>
    </source>
</evidence>
<dbReference type="InterPro" id="IPR039657">
    <property type="entry name" value="Dimethylallyltransferase"/>
</dbReference>
<dbReference type="InterPro" id="IPR027417">
    <property type="entry name" value="P-loop_NTPase"/>
</dbReference>
<dbReference type="AlphaFoldDB" id="A0A6J7QXY9"/>
<dbReference type="Pfam" id="PF01715">
    <property type="entry name" value="IPPT"/>
    <property type="match status" value="1"/>
</dbReference>
<comment type="cofactor">
    <cofactor evidence="1">
        <name>Mg(2+)</name>
        <dbReference type="ChEBI" id="CHEBI:18420"/>
    </cofactor>
</comment>
<evidence type="ECO:0000256" key="4">
    <source>
        <dbReference type="ARBA" id="ARBA00022679"/>
    </source>
</evidence>
<gene>
    <name evidence="10" type="ORF">UFOPK3967_02648</name>
</gene>
<dbReference type="GO" id="GO:0006400">
    <property type="term" value="P:tRNA modification"/>
    <property type="evidence" value="ECO:0007669"/>
    <property type="project" value="TreeGrafter"/>
</dbReference>
<organism evidence="10">
    <name type="scientific">freshwater metagenome</name>
    <dbReference type="NCBI Taxonomy" id="449393"/>
    <lineage>
        <taxon>unclassified sequences</taxon>
        <taxon>metagenomes</taxon>
        <taxon>ecological metagenomes</taxon>
    </lineage>
</organism>
<evidence type="ECO:0000256" key="5">
    <source>
        <dbReference type="ARBA" id="ARBA00022694"/>
    </source>
</evidence>
<keyword evidence="8" id="KW-0460">Magnesium</keyword>
<sequence length="240" mass="26823">MASPSEDYGLARWQHDARATLADIERRGARALLVGGTGLYLRALVDDLDIPGQFPGTRAELDAEDDTYALFDRLRALDPLAASRMEPTNRRRVVRALEVTLGSGRPFSSYGPGLDSYGATAKVHQVGLRLPRPVLDERIDVRYDAQMTAGFLAEVQRLFAAPGGFSQGAGQALGYKEIAAHLRGECTLDDALTLARQRTRKFARRQERWFRRDPRVVWFDSTGNSLQVLDQLLGEWDRCF</sequence>
<keyword evidence="5" id="KW-0819">tRNA processing</keyword>
<evidence type="ECO:0000256" key="7">
    <source>
        <dbReference type="ARBA" id="ARBA00022840"/>
    </source>
</evidence>
<reference evidence="10" key="1">
    <citation type="submission" date="2020-05" db="EMBL/GenBank/DDBJ databases">
        <authorList>
            <person name="Chiriac C."/>
            <person name="Salcher M."/>
            <person name="Ghai R."/>
            <person name="Kavagutti S V."/>
        </authorList>
    </citation>
    <scope>NUCLEOTIDE SEQUENCE</scope>
</reference>
<dbReference type="Gene3D" id="3.40.50.300">
    <property type="entry name" value="P-loop containing nucleotide triphosphate hydrolases"/>
    <property type="match status" value="1"/>
</dbReference>
<comment type="catalytic activity">
    <reaction evidence="9">
        <text>adenosine(37) in tRNA + dimethylallyl diphosphate = N(6)-dimethylallyladenosine(37) in tRNA + diphosphate</text>
        <dbReference type="Rhea" id="RHEA:26482"/>
        <dbReference type="Rhea" id="RHEA-COMP:10162"/>
        <dbReference type="Rhea" id="RHEA-COMP:10375"/>
        <dbReference type="ChEBI" id="CHEBI:33019"/>
        <dbReference type="ChEBI" id="CHEBI:57623"/>
        <dbReference type="ChEBI" id="CHEBI:74411"/>
        <dbReference type="ChEBI" id="CHEBI:74415"/>
        <dbReference type="EC" id="2.5.1.75"/>
    </reaction>
</comment>
<accession>A0A6J7QXY9</accession>
<dbReference type="Gene3D" id="1.10.20.140">
    <property type="match status" value="1"/>
</dbReference>
<evidence type="ECO:0000313" key="10">
    <source>
        <dbReference type="EMBL" id="CAB5019054.1"/>
    </source>
</evidence>
<dbReference type="InterPro" id="IPR018022">
    <property type="entry name" value="IPT"/>
</dbReference>
<keyword evidence="6" id="KW-0547">Nucleotide-binding</keyword>
<evidence type="ECO:0000256" key="2">
    <source>
        <dbReference type="ARBA" id="ARBA00005842"/>
    </source>
</evidence>
<dbReference type="PANTHER" id="PTHR11088:SF60">
    <property type="entry name" value="TRNA DIMETHYLALLYLTRANSFERASE"/>
    <property type="match status" value="1"/>
</dbReference>
<dbReference type="PANTHER" id="PTHR11088">
    <property type="entry name" value="TRNA DIMETHYLALLYLTRANSFERASE"/>
    <property type="match status" value="1"/>
</dbReference>
<protein>
    <recommendedName>
        <fullName evidence="3">tRNA dimethylallyltransferase</fullName>
        <ecNumber evidence="3">2.5.1.75</ecNumber>
    </recommendedName>
</protein>
<name>A0A6J7QXY9_9ZZZZ</name>
<dbReference type="EMBL" id="CAFBOS010000218">
    <property type="protein sequence ID" value="CAB5019054.1"/>
    <property type="molecule type" value="Genomic_DNA"/>
</dbReference>
<dbReference type="GO" id="GO:0052381">
    <property type="term" value="F:tRNA dimethylallyltransferase activity"/>
    <property type="evidence" value="ECO:0007669"/>
    <property type="project" value="UniProtKB-EC"/>
</dbReference>
<evidence type="ECO:0000256" key="1">
    <source>
        <dbReference type="ARBA" id="ARBA00001946"/>
    </source>
</evidence>
<dbReference type="GO" id="GO:0005524">
    <property type="term" value="F:ATP binding"/>
    <property type="evidence" value="ECO:0007669"/>
    <property type="project" value="UniProtKB-KW"/>
</dbReference>
<evidence type="ECO:0000256" key="9">
    <source>
        <dbReference type="ARBA" id="ARBA00049563"/>
    </source>
</evidence>
<keyword evidence="4" id="KW-0808">Transferase</keyword>
<evidence type="ECO:0000256" key="8">
    <source>
        <dbReference type="ARBA" id="ARBA00022842"/>
    </source>
</evidence>
<keyword evidence="7" id="KW-0067">ATP-binding</keyword>